<dbReference type="GO" id="GO:0016747">
    <property type="term" value="F:acyltransferase activity, transferring groups other than amino-acyl groups"/>
    <property type="evidence" value="ECO:0007669"/>
    <property type="project" value="InterPro"/>
</dbReference>
<dbReference type="InterPro" id="IPR016181">
    <property type="entry name" value="Acyl_CoA_acyltransferase"/>
</dbReference>
<proteinExistence type="predicted"/>
<dbReference type="Pfam" id="PF00583">
    <property type="entry name" value="Acetyltransf_1"/>
    <property type="match status" value="1"/>
</dbReference>
<protein>
    <submittedName>
        <fullName evidence="2">GNAT family N-acetyltransferase</fullName>
    </submittedName>
</protein>
<evidence type="ECO:0000259" key="1">
    <source>
        <dbReference type="PROSITE" id="PS51186"/>
    </source>
</evidence>
<keyword evidence="3" id="KW-1185">Reference proteome</keyword>
<dbReference type="CDD" id="cd04301">
    <property type="entry name" value="NAT_SF"/>
    <property type="match status" value="1"/>
</dbReference>
<dbReference type="RefSeq" id="WP_190930563.1">
    <property type="nucleotide sequence ID" value="NZ_JACXJA010000035.1"/>
</dbReference>
<gene>
    <name evidence="2" type="ORF">IDH45_23465</name>
</gene>
<dbReference type="SUPFAM" id="SSF55729">
    <property type="entry name" value="Acyl-CoA N-acyltransferases (Nat)"/>
    <property type="match status" value="1"/>
</dbReference>
<dbReference type="Gene3D" id="3.40.630.30">
    <property type="match status" value="1"/>
</dbReference>
<comment type="caution">
    <text evidence="2">The sequence shown here is derived from an EMBL/GenBank/DDBJ whole genome shotgun (WGS) entry which is preliminary data.</text>
</comment>
<feature type="domain" description="N-acetyltransferase" evidence="1">
    <location>
        <begin position="3"/>
        <end position="161"/>
    </location>
</feature>
<dbReference type="PROSITE" id="PS51186">
    <property type="entry name" value="GNAT"/>
    <property type="match status" value="1"/>
</dbReference>
<name>A0A927CDP5_9BACL</name>
<evidence type="ECO:0000313" key="3">
    <source>
        <dbReference type="Proteomes" id="UP000639396"/>
    </source>
</evidence>
<dbReference type="EMBL" id="JACXJA010000035">
    <property type="protein sequence ID" value="MBD2864942.1"/>
    <property type="molecule type" value="Genomic_DNA"/>
</dbReference>
<evidence type="ECO:0000313" key="2">
    <source>
        <dbReference type="EMBL" id="MBD2864942.1"/>
    </source>
</evidence>
<reference evidence="2" key="1">
    <citation type="submission" date="2020-09" db="EMBL/GenBank/DDBJ databases">
        <title>A novel bacterium of genus Paenibacillus, isolated from South China Sea.</title>
        <authorList>
            <person name="Huang H."/>
            <person name="Mo K."/>
            <person name="Hu Y."/>
        </authorList>
    </citation>
    <scope>NUCLEOTIDE SEQUENCE</scope>
    <source>
        <strain evidence="2">IB182363</strain>
    </source>
</reference>
<dbReference type="Proteomes" id="UP000639396">
    <property type="component" value="Unassembled WGS sequence"/>
</dbReference>
<sequence>MEIEIKLASYEEKTILRNLMELAQYDYSEYDGYDVDEHGLYGYKFLDHYWTDTDRYPFLVRVSGKLAGFALVRVYDKRPDNSSIYSIGEYCILKKYRRQGIGKVLAAHIFSLFKGGWTIQTCDNNIPAQKFWASVAAPYPNSGFKPHSERENMLELDFEVT</sequence>
<accession>A0A927CDP5</accession>
<dbReference type="AlphaFoldDB" id="A0A927CDP5"/>
<organism evidence="2 3">
    <name type="scientific">Paenibacillus oceani</name>
    <dbReference type="NCBI Taxonomy" id="2772510"/>
    <lineage>
        <taxon>Bacteria</taxon>
        <taxon>Bacillati</taxon>
        <taxon>Bacillota</taxon>
        <taxon>Bacilli</taxon>
        <taxon>Bacillales</taxon>
        <taxon>Paenibacillaceae</taxon>
        <taxon>Paenibacillus</taxon>
    </lineage>
</organism>
<dbReference type="InterPro" id="IPR000182">
    <property type="entry name" value="GNAT_dom"/>
</dbReference>